<feature type="region of interest" description="Disordered" evidence="1">
    <location>
        <begin position="433"/>
        <end position="517"/>
    </location>
</feature>
<name>A0A388KB16_CHABU</name>
<feature type="compositionally biased region" description="Basic and acidic residues" evidence="1">
    <location>
        <begin position="303"/>
        <end position="314"/>
    </location>
</feature>
<accession>A0A388KB16</accession>
<keyword evidence="3" id="KW-1185">Reference proteome</keyword>
<dbReference type="Gramene" id="GBG67229">
    <property type="protein sequence ID" value="GBG67229"/>
    <property type="gene ID" value="CBR_g84892"/>
</dbReference>
<evidence type="ECO:0000256" key="1">
    <source>
        <dbReference type="SAM" id="MobiDB-lite"/>
    </source>
</evidence>
<dbReference type="EMBL" id="BFEA01000084">
    <property type="protein sequence ID" value="GBG67229.1"/>
    <property type="molecule type" value="Genomic_DNA"/>
</dbReference>
<feature type="compositionally biased region" description="Low complexity" evidence="1">
    <location>
        <begin position="452"/>
        <end position="466"/>
    </location>
</feature>
<feature type="region of interest" description="Disordered" evidence="1">
    <location>
        <begin position="1"/>
        <end position="28"/>
    </location>
</feature>
<feature type="region of interest" description="Disordered" evidence="1">
    <location>
        <begin position="283"/>
        <end position="381"/>
    </location>
</feature>
<evidence type="ECO:0000313" key="3">
    <source>
        <dbReference type="Proteomes" id="UP000265515"/>
    </source>
</evidence>
<dbReference type="AlphaFoldDB" id="A0A388KB16"/>
<dbReference type="Proteomes" id="UP000265515">
    <property type="component" value="Unassembled WGS sequence"/>
</dbReference>
<evidence type="ECO:0000313" key="2">
    <source>
        <dbReference type="EMBL" id="GBG67229.1"/>
    </source>
</evidence>
<protein>
    <submittedName>
        <fullName evidence="2">Uncharacterized protein</fullName>
    </submittedName>
</protein>
<proteinExistence type="predicted"/>
<sequence>MAEVVMDGGERQEATGRSPPPAPHEERDYWEDEDRIRELLTLCFDDGIYPTEIDPGEMSIDGREVRFKLNTSLDDIKVKWLKERTVTIIYKDAACFLPKNIKDDLVRAFEDGWVMGNDQFVENMRRGRVKVEGPSIVSYVAKSPEVARYMINEGSLTIPLGTEEYKVLFKPWMTRAEFREMRKQEDESTFWVMAVQIPLDDMTFIHAQIEKAIGRIICAHPADADPQRPALVNAKFDLNPEARPNMKDKIWIKTSTGDELEIRLACSDTIKCRKCRQFFHTEEECRRGGCNRPQEGGNGNQRDSSRQQRAENARQHGTSPRYHGPLGPRPTTQGGQPAARFASATRDNPTFSPHGEVRQSTQPPGFGLEVGQFGMPPFGNMGQNMPWQGAALPQDPDALRNYYCWAAMTLANRGFVDLTGTLPAQGLGLADTQNQQEETRGVPRGNQGGSGQLPQPTQGPGTIPPGDARGRRQETSGQDGQVNRPAGDHMPGWRPTESTAETPTRPLRPLGGGNTEG</sequence>
<organism evidence="2 3">
    <name type="scientific">Chara braunii</name>
    <name type="common">Braun's stonewort</name>
    <dbReference type="NCBI Taxonomy" id="69332"/>
    <lineage>
        <taxon>Eukaryota</taxon>
        <taxon>Viridiplantae</taxon>
        <taxon>Streptophyta</taxon>
        <taxon>Charophyceae</taxon>
        <taxon>Charales</taxon>
        <taxon>Characeae</taxon>
        <taxon>Chara</taxon>
    </lineage>
</organism>
<reference evidence="2 3" key="1">
    <citation type="journal article" date="2018" name="Cell">
        <title>The Chara Genome: Secondary Complexity and Implications for Plant Terrestrialization.</title>
        <authorList>
            <person name="Nishiyama T."/>
            <person name="Sakayama H."/>
            <person name="Vries J.D."/>
            <person name="Buschmann H."/>
            <person name="Saint-Marcoux D."/>
            <person name="Ullrich K.K."/>
            <person name="Haas F.B."/>
            <person name="Vanderstraeten L."/>
            <person name="Becker D."/>
            <person name="Lang D."/>
            <person name="Vosolsobe S."/>
            <person name="Rombauts S."/>
            <person name="Wilhelmsson P.K.I."/>
            <person name="Janitza P."/>
            <person name="Kern R."/>
            <person name="Heyl A."/>
            <person name="Rumpler F."/>
            <person name="Villalobos L.I.A.C."/>
            <person name="Clay J.M."/>
            <person name="Skokan R."/>
            <person name="Toyoda A."/>
            <person name="Suzuki Y."/>
            <person name="Kagoshima H."/>
            <person name="Schijlen E."/>
            <person name="Tajeshwar N."/>
            <person name="Catarino B."/>
            <person name="Hetherington A.J."/>
            <person name="Saltykova A."/>
            <person name="Bonnot C."/>
            <person name="Breuninger H."/>
            <person name="Symeonidi A."/>
            <person name="Radhakrishnan G.V."/>
            <person name="Van Nieuwerburgh F."/>
            <person name="Deforce D."/>
            <person name="Chang C."/>
            <person name="Karol K.G."/>
            <person name="Hedrich R."/>
            <person name="Ulvskov P."/>
            <person name="Glockner G."/>
            <person name="Delwiche C.F."/>
            <person name="Petrasek J."/>
            <person name="Van de Peer Y."/>
            <person name="Friml J."/>
            <person name="Beilby M."/>
            <person name="Dolan L."/>
            <person name="Kohara Y."/>
            <person name="Sugano S."/>
            <person name="Fujiyama A."/>
            <person name="Delaux P.-M."/>
            <person name="Quint M."/>
            <person name="TheiBen G."/>
            <person name="Hagemann M."/>
            <person name="Harholt J."/>
            <person name="Dunand C."/>
            <person name="Zachgo S."/>
            <person name="Langdale J."/>
            <person name="Maumus F."/>
            <person name="Straeten D.V.D."/>
            <person name="Gould S.B."/>
            <person name="Rensing S.A."/>
        </authorList>
    </citation>
    <scope>NUCLEOTIDE SEQUENCE [LARGE SCALE GENOMIC DNA]</scope>
    <source>
        <strain evidence="2 3">S276</strain>
    </source>
</reference>
<comment type="caution">
    <text evidence="2">The sequence shown here is derived from an EMBL/GenBank/DDBJ whole genome shotgun (WGS) entry which is preliminary data.</text>
</comment>
<gene>
    <name evidence="2" type="ORF">CBR_g84892</name>
</gene>